<sequence>MLLNRVSFQDTPPDCWVKFTLSEIVPHHNDKSRSNATLLLVYLTDYFSKG</sequence>
<organism evidence="1 2">
    <name type="scientific">Chitinophaga costaii</name>
    <dbReference type="NCBI Taxonomy" id="1335309"/>
    <lineage>
        <taxon>Bacteria</taxon>
        <taxon>Pseudomonadati</taxon>
        <taxon>Bacteroidota</taxon>
        <taxon>Chitinophagia</taxon>
        <taxon>Chitinophagales</taxon>
        <taxon>Chitinophagaceae</taxon>
        <taxon>Chitinophaga</taxon>
    </lineage>
</organism>
<dbReference type="AlphaFoldDB" id="A0A1C4G8G6"/>
<reference evidence="1 2" key="1">
    <citation type="submission" date="2016-08" db="EMBL/GenBank/DDBJ databases">
        <authorList>
            <person name="Seilhamer J.J."/>
        </authorList>
    </citation>
    <scope>NUCLEOTIDE SEQUENCE [LARGE SCALE GENOMIC DNA]</scope>
    <source>
        <strain evidence="1 2">A37T2</strain>
    </source>
</reference>
<proteinExistence type="predicted"/>
<keyword evidence="2" id="KW-1185">Reference proteome</keyword>
<dbReference type="EMBL" id="FMAR01000033">
    <property type="protein sequence ID" value="SCC64508.1"/>
    <property type="molecule type" value="Genomic_DNA"/>
</dbReference>
<evidence type="ECO:0000313" key="2">
    <source>
        <dbReference type="Proteomes" id="UP000242818"/>
    </source>
</evidence>
<protein>
    <submittedName>
        <fullName evidence="1">Uncharacterized protein</fullName>
    </submittedName>
</protein>
<accession>A0A1C4G8G6</accession>
<evidence type="ECO:0000313" key="1">
    <source>
        <dbReference type="EMBL" id="SCC64508.1"/>
    </source>
</evidence>
<gene>
    <name evidence="1" type="ORF">GA0116948_1333</name>
</gene>
<name>A0A1C4G8G6_9BACT</name>
<dbReference type="Proteomes" id="UP000242818">
    <property type="component" value="Unassembled WGS sequence"/>
</dbReference>